<proteinExistence type="predicted"/>
<evidence type="ECO:0000313" key="3">
    <source>
        <dbReference type="Proteomes" id="UP000593579"/>
    </source>
</evidence>
<name>A0A7J9D1Z5_GOSGO</name>
<keyword evidence="1" id="KW-0812">Transmembrane</keyword>
<keyword evidence="1" id="KW-1133">Transmembrane helix</keyword>
<organism evidence="2 3">
    <name type="scientific">Gossypium gossypioides</name>
    <name type="common">Mexican cotton</name>
    <name type="synonym">Selera gossypioides</name>
    <dbReference type="NCBI Taxonomy" id="34282"/>
    <lineage>
        <taxon>Eukaryota</taxon>
        <taxon>Viridiplantae</taxon>
        <taxon>Streptophyta</taxon>
        <taxon>Embryophyta</taxon>
        <taxon>Tracheophyta</taxon>
        <taxon>Spermatophyta</taxon>
        <taxon>Magnoliopsida</taxon>
        <taxon>eudicotyledons</taxon>
        <taxon>Gunneridae</taxon>
        <taxon>Pentapetalae</taxon>
        <taxon>rosids</taxon>
        <taxon>malvids</taxon>
        <taxon>Malvales</taxon>
        <taxon>Malvaceae</taxon>
        <taxon>Malvoideae</taxon>
        <taxon>Gossypium</taxon>
    </lineage>
</organism>
<dbReference type="Proteomes" id="UP000593579">
    <property type="component" value="Unassembled WGS sequence"/>
</dbReference>
<evidence type="ECO:0000256" key="1">
    <source>
        <dbReference type="SAM" id="Phobius"/>
    </source>
</evidence>
<reference evidence="2 3" key="1">
    <citation type="journal article" date="2019" name="Genome Biol. Evol.">
        <title>Insights into the evolution of the New World diploid cottons (Gossypium, subgenus Houzingenia) based on genome sequencing.</title>
        <authorList>
            <person name="Grover C.E."/>
            <person name="Arick M.A. 2nd"/>
            <person name="Thrash A."/>
            <person name="Conover J.L."/>
            <person name="Sanders W.S."/>
            <person name="Peterson D.G."/>
            <person name="Frelichowski J.E."/>
            <person name="Scheffler J.A."/>
            <person name="Scheffler B.E."/>
            <person name="Wendel J.F."/>
        </authorList>
    </citation>
    <scope>NUCLEOTIDE SEQUENCE [LARGE SCALE GENOMIC DNA]</scope>
    <source>
        <strain evidence="2">5</strain>
        <tissue evidence="2">Leaf</tissue>
    </source>
</reference>
<comment type="caution">
    <text evidence="2">The sequence shown here is derived from an EMBL/GenBank/DDBJ whole genome shotgun (WGS) entry which is preliminary data.</text>
</comment>
<accession>A0A7J9D1Z5</accession>
<keyword evidence="1" id="KW-0472">Membrane</keyword>
<protein>
    <submittedName>
        <fullName evidence="2">Uncharacterized protein</fullName>
    </submittedName>
</protein>
<feature type="transmembrane region" description="Helical" evidence="1">
    <location>
        <begin position="7"/>
        <end position="28"/>
    </location>
</feature>
<feature type="transmembrane region" description="Helical" evidence="1">
    <location>
        <begin position="43"/>
        <end position="61"/>
    </location>
</feature>
<dbReference type="AlphaFoldDB" id="A0A7J9D1Z5"/>
<keyword evidence="3" id="KW-1185">Reference proteome</keyword>
<gene>
    <name evidence="2" type="ORF">Gogos_021062</name>
</gene>
<sequence>MEIRLNILIVMIIEAYLGQKMMTILMFVEEEVGFPHTIQTQKVYLFVLGCCLKMHNCCVSFRKKSYCRTF</sequence>
<dbReference type="OrthoDB" id="1000359at2759"/>
<evidence type="ECO:0000313" key="2">
    <source>
        <dbReference type="EMBL" id="MBA0754737.1"/>
    </source>
</evidence>
<dbReference type="EMBL" id="JABEZY010263523">
    <property type="protein sequence ID" value="MBA0754737.1"/>
    <property type="molecule type" value="Genomic_DNA"/>
</dbReference>